<gene>
    <name evidence="2" type="ORF">ACFQRB_14205</name>
</gene>
<dbReference type="Pfam" id="PF12705">
    <property type="entry name" value="PDDEXK_1"/>
    <property type="match status" value="1"/>
</dbReference>
<protein>
    <submittedName>
        <fullName evidence="2">PD-(D/E)XK nuclease family protein</fullName>
    </submittedName>
</protein>
<name>A0ABD5XYX1_9EURY</name>
<reference evidence="2 3" key="1">
    <citation type="journal article" date="2019" name="Int. J. Syst. Evol. Microbiol.">
        <title>The Global Catalogue of Microorganisms (GCM) 10K type strain sequencing project: providing services to taxonomists for standard genome sequencing and annotation.</title>
        <authorList>
            <consortium name="The Broad Institute Genomics Platform"/>
            <consortium name="The Broad Institute Genome Sequencing Center for Infectious Disease"/>
            <person name="Wu L."/>
            <person name="Ma J."/>
        </authorList>
    </citation>
    <scope>NUCLEOTIDE SEQUENCE [LARGE SCALE GENOMIC DNA]</scope>
    <source>
        <strain evidence="2 3">DT92</strain>
    </source>
</reference>
<evidence type="ECO:0000313" key="3">
    <source>
        <dbReference type="Proteomes" id="UP001596368"/>
    </source>
</evidence>
<dbReference type="PANTHER" id="PTHR36531">
    <property type="entry name" value="CRISPR-ASSOCIATED EXONUCLEASE CAS4"/>
    <property type="match status" value="1"/>
</dbReference>
<keyword evidence="3" id="KW-1185">Reference proteome</keyword>
<dbReference type="PANTHER" id="PTHR36531:SF2">
    <property type="entry name" value="CRISPR-ASSOCIATED EXONUCLEASE CAS4"/>
    <property type="match status" value="1"/>
</dbReference>
<dbReference type="InterPro" id="IPR038726">
    <property type="entry name" value="PDDEXK_AddAB-type"/>
</dbReference>
<feature type="domain" description="PD-(D/E)XK endonuclease-like" evidence="1">
    <location>
        <begin position="27"/>
        <end position="168"/>
    </location>
</feature>
<organism evidence="2 3">
    <name type="scientific">Halobaculum litoreum</name>
    <dbReference type="NCBI Taxonomy" id="3031998"/>
    <lineage>
        <taxon>Archaea</taxon>
        <taxon>Methanobacteriati</taxon>
        <taxon>Methanobacteriota</taxon>
        <taxon>Stenosarchaea group</taxon>
        <taxon>Halobacteria</taxon>
        <taxon>Halobacteriales</taxon>
        <taxon>Haloferacaceae</taxon>
        <taxon>Halobaculum</taxon>
    </lineage>
</organism>
<evidence type="ECO:0000313" key="2">
    <source>
        <dbReference type="EMBL" id="MFC7137289.1"/>
    </source>
</evidence>
<dbReference type="InterPro" id="IPR051827">
    <property type="entry name" value="Cas4_exonuclease"/>
</dbReference>
<comment type="caution">
    <text evidence="2">The sequence shown here is derived from an EMBL/GenBank/DDBJ whole genome shotgun (WGS) entry which is preliminary data.</text>
</comment>
<dbReference type="InterPro" id="IPR011604">
    <property type="entry name" value="PDDEXK-like_dom_sf"/>
</dbReference>
<dbReference type="EMBL" id="JBHSZG010000001">
    <property type="protein sequence ID" value="MFC7137289.1"/>
    <property type="molecule type" value="Genomic_DNA"/>
</dbReference>
<dbReference type="Gene3D" id="3.90.320.10">
    <property type="match status" value="1"/>
</dbReference>
<dbReference type="Proteomes" id="UP001596368">
    <property type="component" value="Unassembled WGS sequence"/>
</dbReference>
<sequence length="273" mass="30930">MVWNRFRRADRTAIYTRSASEVGGYVRKHDWIDYSTEVDNTELRFKGRTDPLIVDSDSVPIVPIEVKTRKSVESLDSPSPKHRAQLHAYIVGLSRKYEIKPPDGVILYGSRETFDVKTFHIEYSEQFWDEVVVPWAATQTTSLLDENLPPADPEQEWECGYCSYRERCGKGKSPVKDSGAHGFVPGYTEYPHENVEEYLRLFPSAAIPSAIASKFPDLASDHSIQEWSCDRCGYCAEWDAVKSAGEPLCPECAEDDILISLSRPEMPTVVPDE</sequence>
<evidence type="ECO:0000259" key="1">
    <source>
        <dbReference type="Pfam" id="PF12705"/>
    </source>
</evidence>
<dbReference type="AlphaFoldDB" id="A0ABD5XYX1"/>
<proteinExistence type="predicted"/>
<accession>A0ABD5XYX1</accession>